<protein>
    <submittedName>
        <fullName evidence="2">Uncharacterized protein</fullName>
    </submittedName>
</protein>
<dbReference type="RefSeq" id="WP_013838314.1">
    <property type="nucleotide sequence ID" value="NC_015588.1"/>
</dbReference>
<dbReference type="HOGENOM" id="CLU_975828_0_0_11"/>
<evidence type="ECO:0000313" key="2">
    <source>
        <dbReference type="EMBL" id="AEG43922.1"/>
    </source>
</evidence>
<evidence type="ECO:0000256" key="1">
    <source>
        <dbReference type="SAM" id="MobiDB-lite"/>
    </source>
</evidence>
<keyword evidence="3" id="KW-1185">Reference proteome</keyword>
<sequence>MTSHRLDFLPLGSAPRPTTGDDLAARLRRVLVEAAGPAVQGLDRAPIVAQLDGADVASLEVDLTGVAFGTSQHKPDARRFASPPAARREEATARRVRVDAHPLTAVDLPVDVTAEAEGLRFAWVEGTDGSVGIQPIEPDDAHPVAGHARVAVDRRGLVGTLHGILAVALSSQGVQLTDLDVQIDSHGPRSASVRVDAKVRKSFLSASVEAVASAAVRDDMVLEVGDVRLSSGNPLVAAMLGMARARVEAVANRRIDLQAALPPGVRLVDVRLDAGEQLVLSARLG</sequence>
<dbReference type="eggNOG" id="ENOG5031WIV">
    <property type="taxonomic scope" value="Bacteria"/>
</dbReference>
<feature type="region of interest" description="Disordered" evidence="1">
    <location>
        <begin position="72"/>
        <end position="94"/>
    </location>
</feature>
<evidence type="ECO:0000313" key="3">
    <source>
        <dbReference type="Proteomes" id="UP000009236"/>
    </source>
</evidence>
<dbReference type="AlphaFoldDB" id="F6FRG1"/>
<dbReference type="Proteomes" id="UP000009236">
    <property type="component" value="Chromosome"/>
</dbReference>
<organism evidence="3">
    <name type="scientific">Isoptericola variabilis (strain 225)</name>
    <dbReference type="NCBI Taxonomy" id="743718"/>
    <lineage>
        <taxon>Bacteria</taxon>
        <taxon>Bacillati</taxon>
        <taxon>Actinomycetota</taxon>
        <taxon>Actinomycetes</taxon>
        <taxon>Micrococcales</taxon>
        <taxon>Promicromonosporaceae</taxon>
        <taxon>Isoptericola</taxon>
    </lineage>
</organism>
<proteinExistence type="predicted"/>
<dbReference type="EMBL" id="CP002810">
    <property type="protein sequence ID" value="AEG43922.1"/>
    <property type="molecule type" value="Genomic_DNA"/>
</dbReference>
<name>F6FRG1_ISOV2</name>
<feature type="region of interest" description="Disordered" evidence="1">
    <location>
        <begin position="1"/>
        <end position="20"/>
    </location>
</feature>
<gene>
    <name evidence="2" type="ordered locus">Isova_1149</name>
</gene>
<dbReference type="KEGG" id="iva:Isova_1149"/>
<accession>F6FRG1</accession>
<reference evidence="2 3" key="1">
    <citation type="submission" date="2011-05" db="EMBL/GenBank/DDBJ databases">
        <title>Complete sequence of Isoptericola variabilis 225.</title>
        <authorList>
            <consortium name="US DOE Joint Genome Institute"/>
            <person name="Lucas S."/>
            <person name="Han J."/>
            <person name="Lapidus A."/>
            <person name="Cheng J.-F."/>
            <person name="Goodwin L."/>
            <person name="Pitluck S."/>
            <person name="Peters L."/>
            <person name="Mikhailova N."/>
            <person name="Zeytun A."/>
            <person name="Han C."/>
            <person name="Tapia R."/>
            <person name="Land M."/>
            <person name="Hauser L."/>
            <person name="Kyrpides N."/>
            <person name="Ivanova N."/>
            <person name="Pagani I."/>
            <person name="Siebers A."/>
            <person name="Allgaier M."/>
            <person name="Thelen M."/>
            <person name="Hugenholtz P."/>
            <person name="Gladden J."/>
            <person name="Woyke T."/>
        </authorList>
    </citation>
    <scope>NUCLEOTIDE SEQUENCE [LARGE SCALE GENOMIC DNA]</scope>
    <source>
        <strain evidence="3">225</strain>
    </source>
</reference>